<sequence length="293" mass="32387">MENLPPTIDLADSDDDIERTEDGKIRNWQVAEKTRVFEFILGPTEAAERRFEQHKVNPSRVYKRASEIFNGTRTPQSVKSMYVRSLETFTWIRAFNNFTGNGGGDADCDDPEAILKGRIAAARRSGLPLGSLKPVTVTEWEHNGWYDLFDSRLGTSAKVAREVVRSSASAISDLDDDSSDSDATIHPELRKAAVRVPKTPAATVSEPKHTPSSAFRKQVTNSFSGLGDFMKMKAVAEEKKASVLDARLVIEREKLEMDKTKGKVEMAEKVLSMAGASDEAKVAANTFLLNLFS</sequence>
<comment type="caution">
    <text evidence="1">The sequence shown here is derived from an EMBL/GenBank/DDBJ whole genome shotgun (WGS) entry which is preliminary data.</text>
</comment>
<proteinExistence type="predicted"/>
<accession>A0AAD6ZJ85</accession>
<dbReference type="AlphaFoldDB" id="A0AAD6ZJ85"/>
<dbReference type="Proteomes" id="UP001218218">
    <property type="component" value="Unassembled WGS sequence"/>
</dbReference>
<organism evidence="1 2">
    <name type="scientific">Mycena albidolilacea</name>
    <dbReference type="NCBI Taxonomy" id="1033008"/>
    <lineage>
        <taxon>Eukaryota</taxon>
        <taxon>Fungi</taxon>
        <taxon>Dikarya</taxon>
        <taxon>Basidiomycota</taxon>
        <taxon>Agaricomycotina</taxon>
        <taxon>Agaricomycetes</taxon>
        <taxon>Agaricomycetidae</taxon>
        <taxon>Agaricales</taxon>
        <taxon>Marasmiineae</taxon>
        <taxon>Mycenaceae</taxon>
        <taxon>Mycena</taxon>
    </lineage>
</organism>
<dbReference type="EMBL" id="JARIHO010000044">
    <property type="protein sequence ID" value="KAJ7325410.1"/>
    <property type="molecule type" value="Genomic_DNA"/>
</dbReference>
<keyword evidence="2" id="KW-1185">Reference proteome</keyword>
<reference evidence="1" key="1">
    <citation type="submission" date="2023-03" db="EMBL/GenBank/DDBJ databases">
        <title>Massive genome expansion in bonnet fungi (Mycena s.s.) driven by repeated elements and novel gene families across ecological guilds.</title>
        <authorList>
            <consortium name="Lawrence Berkeley National Laboratory"/>
            <person name="Harder C.B."/>
            <person name="Miyauchi S."/>
            <person name="Viragh M."/>
            <person name="Kuo A."/>
            <person name="Thoen E."/>
            <person name="Andreopoulos B."/>
            <person name="Lu D."/>
            <person name="Skrede I."/>
            <person name="Drula E."/>
            <person name="Henrissat B."/>
            <person name="Morin E."/>
            <person name="Kohler A."/>
            <person name="Barry K."/>
            <person name="LaButti K."/>
            <person name="Morin E."/>
            <person name="Salamov A."/>
            <person name="Lipzen A."/>
            <person name="Mereny Z."/>
            <person name="Hegedus B."/>
            <person name="Baldrian P."/>
            <person name="Stursova M."/>
            <person name="Weitz H."/>
            <person name="Taylor A."/>
            <person name="Grigoriev I.V."/>
            <person name="Nagy L.G."/>
            <person name="Martin F."/>
            <person name="Kauserud H."/>
        </authorList>
    </citation>
    <scope>NUCLEOTIDE SEQUENCE</scope>
    <source>
        <strain evidence="1">CBHHK002</strain>
    </source>
</reference>
<evidence type="ECO:0000313" key="2">
    <source>
        <dbReference type="Proteomes" id="UP001218218"/>
    </source>
</evidence>
<gene>
    <name evidence="1" type="ORF">DFH08DRAFT_787542</name>
</gene>
<name>A0AAD6ZJ85_9AGAR</name>
<evidence type="ECO:0000313" key="1">
    <source>
        <dbReference type="EMBL" id="KAJ7325410.1"/>
    </source>
</evidence>
<protein>
    <submittedName>
        <fullName evidence="1">Uncharacterized protein</fullName>
    </submittedName>
</protein>